<gene>
    <name evidence="1" type="ORF">LX12_004346</name>
</gene>
<organism evidence="1 2">
    <name type="scientific">Williamsia serinedens</name>
    <dbReference type="NCBI Taxonomy" id="391736"/>
    <lineage>
        <taxon>Bacteria</taxon>
        <taxon>Bacillati</taxon>
        <taxon>Actinomycetota</taxon>
        <taxon>Actinomycetes</taxon>
        <taxon>Mycobacteriales</taxon>
        <taxon>Nocardiaceae</taxon>
        <taxon>Williamsia</taxon>
    </lineage>
</organism>
<reference evidence="1 2" key="1">
    <citation type="submission" date="2022-06" db="EMBL/GenBank/DDBJ databases">
        <title>Genomic Encyclopedia of Archaeal and Bacterial Type Strains, Phase II (KMG-II): from individual species to whole genera.</title>
        <authorList>
            <person name="Goeker M."/>
        </authorList>
    </citation>
    <scope>NUCLEOTIDE SEQUENCE [LARGE SCALE GENOMIC DNA]</scope>
    <source>
        <strain evidence="1 2">DSM 45037</strain>
    </source>
</reference>
<accession>A0ABT1H7C4</accession>
<evidence type="ECO:0000313" key="1">
    <source>
        <dbReference type="EMBL" id="MCP2163131.1"/>
    </source>
</evidence>
<name>A0ABT1H7C4_9NOCA</name>
<comment type="caution">
    <text evidence="1">The sequence shown here is derived from an EMBL/GenBank/DDBJ whole genome shotgun (WGS) entry which is preliminary data.</text>
</comment>
<keyword evidence="2" id="KW-1185">Reference proteome</keyword>
<proteinExistence type="predicted"/>
<evidence type="ECO:0000313" key="2">
    <source>
        <dbReference type="Proteomes" id="UP001205740"/>
    </source>
</evidence>
<feature type="non-terminal residue" evidence="1">
    <location>
        <position position="1"/>
    </location>
</feature>
<protein>
    <submittedName>
        <fullName evidence="1">Uncharacterized protein</fullName>
    </submittedName>
</protein>
<dbReference type="EMBL" id="JAMTCG010000023">
    <property type="protein sequence ID" value="MCP2163131.1"/>
    <property type="molecule type" value="Genomic_DNA"/>
</dbReference>
<dbReference type="Proteomes" id="UP001205740">
    <property type="component" value="Unassembled WGS sequence"/>
</dbReference>
<dbReference type="RefSeq" id="WP_253656699.1">
    <property type="nucleotide sequence ID" value="NZ_JAMTCG010000023.1"/>
</dbReference>
<sequence>PDPGIAEAARLQCSRLSLRSHPTDGVHDCGREIAYCWHIYAGNTLLRCYIDWEFALEELVQMAAKRGVRDEC</sequence>